<dbReference type="InterPro" id="IPR023214">
    <property type="entry name" value="HAD_sf"/>
</dbReference>
<gene>
    <name evidence="1" type="ORF">DFH07DRAFT_860723</name>
</gene>
<sequence>MRSKWATLKGPIAGANAANWQSVLVGTGVFNGGIPTHQPTHQAEDVEEAVRWAITREMQKGKHATY</sequence>
<protein>
    <submittedName>
        <fullName evidence="1">Uncharacterized protein</fullName>
    </submittedName>
</protein>
<dbReference type="EMBL" id="JARJLG010000311">
    <property type="protein sequence ID" value="KAJ7718008.1"/>
    <property type="molecule type" value="Genomic_DNA"/>
</dbReference>
<organism evidence="1 2">
    <name type="scientific">Mycena maculata</name>
    <dbReference type="NCBI Taxonomy" id="230809"/>
    <lineage>
        <taxon>Eukaryota</taxon>
        <taxon>Fungi</taxon>
        <taxon>Dikarya</taxon>
        <taxon>Basidiomycota</taxon>
        <taxon>Agaricomycotina</taxon>
        <taxon>Agaricomycetes</taxon>
        <taxon>Agaricomycetidae</taxon>
        <taxon>Agaricales</taxon>
        <taxon>Marasmiineae</taxon>
        <taxon>Mycenaceae</taxon>
        <taxon>Mycena</taxon>
    </lineage>
</organism>
<keyword evidence="2" id="KW-1185">Reference proteome</keyword>
<evidence type="ECO:0000313" key="1">
    <source>
        <dbReference type="EMBL" id="KAJ7718008.1"/>
    </source>
</evidence>
<dbReference type="Gene3D" id="3.40.50.1000">
    <property type="entry name" value="HAD superfamily/HAD-like"/>
    <property type="match status" value="1"/>
</dbReference>
<dbReference type="Proteomes" id="UP001215280">
    <property type="component" value="Unassembled WGS sequence"/>
</dbReference>
<evidence type="ECO:0000313" key="2">
    <source>
        <dbReference type="Proteomes" id="UP001215280"/>
    </source>
</evidence>
<dbReference type="Pfam" id="PF13242">
    <property type="entry name" value="Hydrolase_like"/>
    <property type="match status" value="1"/>
</dbReference>
<reference evidence="1" key="1">
    <citation type="submission" date="2023-03" db="EMBL/GenBank/DDBJ databases">
        <title>Massive genome expansion in bonnet fungi (Mycena s.s.) driven by repeated elements and novel gene families across ecological guilds.</title>
        <authorList>
            <consortium name="Lawrence Berkeley National Laboratory"/>
            <person name="Harder C.B."/>
            <person name="Miyauchi S."/>
            <person name="Viragh M."/>
            <person name="Kuo A."/>
            <person name="Thoen E."/>
            <person name="Andreopoulos B."/>
            <person name="Lu D."/>
            <person name="Skrede I."/>
            <person name="Drula E."/>
            <person name="Henrissat B."/>
            <person name="Morin E."/>
            <person name="Kohler A."/>
            <person name="Barry K."/>
            <person name="LaButti K."/>
            <person name="Morin E."/>
            <person name="Salamov A."/>
            <person name="Lipzen A."/>
            <person name="Mereny Z."/>
            <person name="Hegedus B."/>
            <person name="Baldrian P."/>
            <person name="Stursova M."/>
            <person name="Weitz H."/>
            <person name="Taylor A."/>
            <person name="Grigoriev I.V."/>
            <person name="Nagy L.G."/>
            <person name="Martin F."/>
            <person name="Kauserud H."/>
        </authorList>
    </citation>
    <scope>NUCLEOTIDE SEQUENCE</scope>
    <source>
        <strain evidence="1">CBHHK188m</strain>
    </source>
</reference>
<dbReference type="AlphaFoldDB" id="A0AAD7MI62"/>
<proteinExistence type="predicted"/>
<accession>A0AAD7MI62</accession>
<comment type="caution">
    <text evidence="1">The sequence shown here is derived from an EMBL/GenBank/DDBJ whole genome shotgun (WGS) entry which is preliminary data.</text>
</comment>
<name>A0AAD7MI62_9AGAR</name>